<evidence type="ECO:0000256" key="4">
    <source>
        <dbReference type="ARBA" id="ARBA00023002"/>
    </source>
</evidence>
<evidence type="ECO:0000256" key="1">
    <source>
        <dbReference type="ARBA" id="ARBA00022485"/>
    </source>
</evidence>
<protein>
    <submittedName>
        <fullName evidence="8">Ferredoxin-nitrite reductase</fullName>
    </submittedName>
</protein>
<keyword evidence="3" id="KW-0479">Metal-binding</keyword>
<evidence type="ECO:0000313" key="8">
    <source>
        <dbReference type="EMBL" id="QAU52399.1"/>
    </source>
</evidence>
<dbReference type="InterPro" id="IPR051329">
    <property type="entry name" value="NIR_SIR_4Fe-4S"/>
</dbReference>
<dbReference type="RefSeq" id="WP_128889856.1">
    <property type="nucleotide sequence ID" value="NZ_BMCX01000001.1"/>
</dbReference>
<organism evidence="8 9">
    <name type="scientific">Corynebacterium pelargi</name>
    <dbReference type="NCBI Taxonomy" id="1471400"/>
    <lineage>
        <taxon>Bacteria</taxon>
        <taxon>Bacillati</taxon>
        <taxon>Actinomycetota</taxon>
        <taxon>Actinomycetes</taxon>
        <taxon>Mycobacteriales</taxon>
        <taxon>Corynebacteriaceae</taxon>
        <taxon>Corynebacterium</taxon>
    </lineage>
</organism>
<evidence type="ECO:0000256" key="2">
    <source>
        <dbReference type="ARBA" id="ARBA00022617"/>
    </source>
</evidence>
<dbReference type="InterPro" id="IPR005117">
    <property type="entry name" value="NiRdtase/SiRdtase_haem-b_fer"/>
</dbReference>
<dbReference type="Gene3D" id="3.90.480.10">
    <property type="entry name" value="Sulfite Reductase Hemoprotein,Domain 2"/>
    <property type="match status" value="1"/>
</dbReference>
<dbReference type="GO" id="GO:0046872">
    <property type="term" value="F:metal ion binding"/>
    <property type="evidence" value="ECO:0007669"/>
    <property type="project" value="UniProtKB-KW"/>
</dbReference>
<dbReference type="Gene3D" id="3.30.413.10">
    <property type="entry name" value="Sulfite Reductase Hemoprotein, domain 1"/>
    <property type="match status" value="2"/>
</dbReference>
<keyword evidence="5" id="KW-0408">Iron</keyword>
<gene>
    <name evidence="8" type="ORF">CPELA_05640</name>
</gene>
<dbReference type="InterPro" id="IPR036136">
    <property type="entry name" value="Nit/Sulf_reduc_fer-like_dom_sf"/>
</dbReference>
<dbReference type="Pfam" id="PF03460">
    <property type="entry name" value="NIR_SIR_ferr"/>
    <property type="match status" value="1"/>
</dbReference>
<dbReference type="OrthoDB" id="105450at2"/>
<evidence type="ECO:0000259" key="7">
    <source>
        <dbReference type="Pfam" id="PF03460"/>
    </source>
</evidence>
<dbReference type="SUPFAM" id="SSF55124">
    <property type="entry name" value="Nitrite/Sulfite reductase N-terminal domain-like"/>
    <property type="match status" value="2"/>
</dbReference>
<keyword evidence="2" id="KW-0349">Heme</keyword>
<accession>A0A410W8X6</accession>
<keyword evidence="1" id="KW-0004">4Fe-4S</keyword>
<evidence type="ECO:0000256" key="5">
    <source>
        <dbReference type="ARBA" id="ARBA00023004"/>
    </source>
</evidence>
<keyword evidence="6" id="KW-0411">Iron-sulfur</keyword>
<sequence>MADMTSEPMQLVAHPDRTRGDMCPGALTLHHAADGAIGRIRFPGGRVRSQDWAEIAAISKELGDATVHITTRGNMQFRGVGDEQAFGERVEAAGFLPSRAHDKIRNILVSPLSPQLWQFSEALDNALLSNEVVAGLSGRTLFGFDNGSGDILSQRPDFGVQHTPDGFDLMLGGKDAGMRIGDAKQVVPLMVAAAQHWQQMRQRTWRLQENAEVRERIVEKLQSEFDLLPHQRSLAIHEGSARPVGWIQDGDTVALGAGLRFGFLSAKAAEMLAIIGADTAITPWASLVIHGLSEGDAEAVVRVMAPQGLIFDANSPWLKVTACTGLPGCEKSLSNTQADAKALVSSGEAIEGLVHFSGCDRRCGHPLSAHTEYVATGDGEYEVAQR</sequence>
<dbReference type="SUPFAM" id="SSF56014">
    <property type="entry name" value="Nitrite and sulphite reductase 4Fe-4S domain-like"/>
    <property type="match status" value="2"/>
</dbReference>
<dbReference type="GO" id="GO:0016491">
    <property type="term" value="F:oxidoreductase activity"/>
    <property type="evidence" value="ECO:0007669"/>
    <property type="project" value="UniProtKB-KW"/>
</dbReference>
<dbReference type="EMBL" id="CP035299">
    <property type="protein sequence ID" value="QAU52399.1"/>
    <property type="molecule type" value="Genomic_DNA"/>
</dbReference>
<evidence type="ECO:0000256" key="3">
    <source>
        <dbReference type="ARBA" id="ARBA00022723"/>
    </source>
</evidence>
<dbReference type="AlphaFoldDB" id="A0A410W8X6"/>
<reference evidence="8 9" key="1">
    <citation type="submission" date="2019-01" db="EMBL/GenBank/DDBJ databases">
        <authorList>
            <person name="Ruckert C."/>
            <person name="Busche T."/>
            <person name="Kalinowski J."/>
        </authorList>
    </citation>
    <scope>NUCLEOTIDE SEQUENCE [LARGE SCALE GENOMIC DNA]</scope>
    <source>
        <strain evidence="8 9">136/3</strain>
    </source>
</reference>
<name>A0A410W8X6_9CORY</name>
<dbReference type="GO" id="GO:0051539">
    <property type="term" value="F:4 iron, 4 sulfur cluster binding"/>
    <property type="evidence" value="ECO:0007669"/>
    <property type="project" value="UniProtKB-KW"/>
</dbReference>
<keyword evidence="4" id="KW-0560">Oxidoreductase</keyword>
<dbReference type="InterPro" id="IPR045854">
    <property type="entry name" value="NO2/SO3_Rdtase_4Fe4S_sf"/>
</dbReference>
<evidence type="ECO:0000256" key="6">
    <source>
        <dbReference type="ARBA" id="ARBA00023014"/>
    </source>
</evidence>
<keyword evidence="9" id="KW-1185">Reference proteome</keyword>
<dbReference type="PANTHER" id="PTHR32439:SF9">
    <property type="entry name" value="BLR3264 PROTEIN"/>
    <property type="match status" value="1"/>
</dbReference>
<dbReference type="Proteomes" id="UP000288929">
    <property type="component" value="Chromosome"/>
</dbReference>
<dbReference type="PANTHER" id="PTHR32439">
    <property type="entry name" value="FERREDOXIN--NITRITE REDUCTASE, CHLOROPLASTIC"/>
    <property type="match status" value="1"/>
</dbReference>
<evidence type="ECO:0000313" key="9">
    <source>
        <dbReference type="Proteomes" id="UP000288929"/>
    </source>
</evidence>
<feature type="domain" description="Nitrite/Sulfite reductase ferredoxin-like" evidence="7">
    <location>
        <begin position="38"/>
        <end position="84"/>
    </location>
</feature>
<proteinExistence type="predicted"/>
<dbReference type="KEGG" id="cpeg:CPELA_05640"/>